<sequence>MSRLINLPRIIFLFLCYLFFVNIALAAPSIAASGADISKLELVGTITGKRSFAVLRIANKAEGIYQLNQSILGYSIKAINKKSITLAKYKQIIKLSLVPVRKRQFFGLDANPKMTAPLKAHEYRINRNTFNSIKIDTQFWLDSVHFKLEIEDGYLSGYKITNIQKNSPAELLGLVEGDIIKGINGVLIKKNADNFIKKISLLEKANHFTLNMSHENTKFDLTFIIEDDEN</sequence>
<organism evidence="2">
    <name type="scientific">hydrothermal vent metagenome</name>
    <dbReference type="NCBI Taxonomy" id="652676"/>
    <lineage>
        <taxon>unclassified sequences</taxon>
        <taxon>metagenomes</taxon>
        <taxon>ecological metagenomes</taxon>
    </lineage>
</organism>
<accession>A0A3B1AAJ3</accession>
<dbReference type="InterPro" id="IPR036034">
    <property type="entry name" value="PDZ_sf"/>
</dbReference>
<protein>
    <recommendedName>
        <fullName evidence="1">PDZ domain-containing protein</fullName>
    </recommendedName>
</protein>
<dbReference type="AlphaFoldDB" id="A0A3B1AAJ3"/>
<dbReference type="Gene3D" id="2.30.42.10">
    <property type="match status" value="1"/>
</dbReference>
<gene>
    <name evidence="2" type="ORF">MNBD_GAMMA22-1238</name>
</gene>
<evidence type="ECO:0000313" key="2">
    <source>
        <dbReference type="EMBL" id="VAW96872.1"/>
    </source>
</evidence>
<name>A0A3B1AAJ3_9ZZZZ</name>
<dbReference type="SUPFAM" id="SSF50156">
    <property type="entry name" value="PDZ domain-like"/>
    <property type="match status" value="1"/>
</dbReference>
<dbReference type="InterPro" id="IPR041489">
    <property type="entry name" value="PDZ_6"/>
</dbReference>
<dbReference type="Pfam" id="PF17820">
    <property type="entry name" value="PDZ_6"/>
    <property type="match status" value="1"/>
</dbReference>
<proteinExistence type="predicted"/>
<evidence type="ECO:0000259" key="1">
    <source>
        <dbReference type="Pfam" id="PF17820"/>
    </source>
</evidence>
<feature type="domain" description="PDZ" evidence="1">
    <location>
        <begin position="160"/>
        <end position="197"/>
    </location>
</feature>
<dbReference type="EMBL" id="UOFS01000030">
    <property type="protein sequence ID" value="VAW96872.1"/>
    <property type="molecule type" value="Genomic_DNA"/>
</dbReference>
<reference evidence="2" key="1">
    <citation type="submission" date="2018-06" db="EMBL/GenBank/DDBJ databases">
        <authorList>
            <person name="Zhirakovskaya E."/>
        </authorList>
    </citation>
    <scope>NUCLEOTIDE SEQUENCE</scope>
</reference>